<evidence type="ECO:0000256" key="2">
    <source>
        <dbReference type="ARBA" id="ARBA00047761"/>
    </source>
</evidence>
<accession>A0A0P0VHM9</accession>
<dbReference type="ExpressionAtlas" id="A0A0P0VHM9">
    <property type="expression patterns" value="baseline and differential"/>
</dbReference>
<sequence length="164" mass="18349">FVLASDGVFEFLSSQTVVDMIAKYKDPRDACAAIVAESYRLWLQYETRTDDITIIVVHINGLTDMECTQTVMKVSLQPSQQVVELVGSESPSTISLNPKNQRSRQDLSRARLRALESSLENGRLWVPPSPSHRKTWEEQVRSPISITVELCISSGVLDILLLTS</sequence>
<evidence type="ECO:0007829" key="7">
    <source>
        <dbReference type="PeptideAtlas" id="A0A0P0VHM9"/>
    </source>
</evidence>
<dbReference type="GO" id="GO:0004722">
    <property type="term" value="F:protein serine/threonine phosphatase activity"/>
    <property type="evidence" value="ECO:0007669"/>
    <property type="project" value="UniProtKB-EC"/>
</dbReference>
<dbReference type="Gene3D" id="3.60.40.10">
    <property type="entry name" value="PPM-type phosphatase domain"/>
    <property type="match status" value="1"/>
</dbReference>
<reference evidence="5 6" key="2">
    <citation type="journal article" date="2013" name="Plant Cell Physiol.">
        <title>Rice Annotation Project Database (RAP-DB): an integrative and interactive database for rice genomics.</title>
        <authorList>
            <person name="Sakai H."/>
            <person name="Lee S.S."/>
            <person name="Tanaka T."/>
            <person name="Numa H."/>
            <person name="Kim J."/>
            <person name="Kawahara Y."/>
            <person name="Wakimoto H."/>
            <person name="Yang C.C."/>
            <person name="Iwamoto M."/>
            <person name="Abe T."/>
            <person name="Yamada Y."/>
            <person name="Muto A."/>
            <person name="Inokuchi H."/>
            <person name="Ikemura T."/>
            <person name="Matsumoto T."/>
            <person name="Sasaki T."/>
            <person name="Itoh T."/>
        </authorList>
    </citation>
    <scope>NUCLEOTIDE SEQUENCE [LARGE SCALE GENOMIC DNA]</scope>
    <source>
        <strain evidence="6">cv. Nipponbare</strain>
    </source>
</reference>
<evidence type="ECO:0000313" key="6">
    <source>
        <dbReference type="Proteomes" id="UP000059680"/>
    </source>
</evidence>
<reference evidence="6" key="1">
    <citation type="journal article" date="2005" name="Nature">
        <title>The map-based sequence of the rice genome.</title>
        <authorList>
            <consortium name="International rice genome sequencing project (IRGSP)"/>
            <person name="Matsumoto T."/>
            <person name="Wu J."/>
            <person name="Kanamori H."/>
            <person name="Katayose Y."/>
            <person name="Fujisawa M."/>
            <person name="Namiki N."/>
            <person name="Mizuno H."/>
            <person name="Yamamoto K."/>
            <person name="Antonio B.A."/>
            <person name="Baba T."/>
            <person name="Sakata K."/>
            <person name="Nagamura Y."/>
            <person name="Aoki H."/>
            <person name="Arikawa K."/>
            <person name="Arita K."/>
            <person name="Bito T."/>
            <person name="Chiden Y."/>
            <person name="Fujitsuka N."/>
            <person name="Fukunaka R."/>
            <person name="Hamada M."/>
            <person name="Harada C."/>
            <person name="Hayashi A."/>
            <person name="Hijishita S."/>
            <person name="Honda M."/>
            <person name="Hosokawa S."/>
            <person name="Ichikawa Y."/>
            <person name="Idonuma A."/>
            <person name="Iijima M."/>
            <person name="Ikeda M."/>
            <person name="Ikeno M."/>
            <person name="Ito K."/>
            <person name="Ito S."/>
            <person name="Ito T."/>
            <person name="Ito Y."/>
            <person name="Ito Y."/>
            <person name="Iwabuchi A."/>
            <person name="Kamiya K."/>
            <person name="Karasawa W."/>
            <person name="Kurita K."/>
            <person name="Katagiri S."/>
            <person name="Kikuta A."/>
            <person name="Kobayashi H."/>
            <person name="Kobayashi N."/>
            <person name="Machita K."/>
            <person name="Maehara T."/>
            <person name="Masukawa M."/>
            <person name="Mizubayashi T."/>
            <person name="Mukai Y."/>
            <person name="Nagasaki H."/>
            <person name="Nagata Y."/>
            <person name="Naito S."/>
            <person name="Nakashima M."/>
            <person name="Nakama Y."/>
            <person name="Nakamichi Y."/>
            <person name="Nakamura M."/>
            <person name="Meguro A."/>
            <person name="Negishi M."/>
            <person name="Ohta I."/>
            <person name="Ohta T."/>
            <person name="Okamoto M."/>
            <person name="Ono N."/>
            <person name="Saji S."/>
            <person name="Sakaguchi M."/>
            <person name="Sakai K."/>
            <person name="Shibata M."/>
            <person name="Shimokawa T."/>
            <person name="Song J."/>
            <person name="Takazaki Y."/>
            <person name="Terasawa K."/>
            <person name="Tsugane M."/>
            <person name="Tsuji K."/>
            <person name="Ueda S."/>
            <person name="Waki K."/>
            <person name="Yamagata H."/>
            <person name="Yamamoto M."/>
            <person name="Yamamoto S."/>
            <person name="Yamane H."/>
            <person name="Yoshiki S."/>
            <person name="Yoshihara R."/>
            <person name="Yukawa K."/>
            <person name="Zhong H."/>
            <person name="Yano M."/>
            <person name="Yuan Q."/>
            <person name="Ouyang S."/>
            <person name="Liu J."/>
            <person name="Jones K.M."/>
            <person name="Gansberger K."/>
            <person name="Moffat K."/>
            <person name="Hill J."/>
            <person name="Bera J."/>
            <person name="Fadrosh D."/>
            <person name="Jin S."/>
            <person name="Johri S."/>
            <person name="Kim M."/>
            <person name="Overton L."/>
            <person name="Reardon M."/>
            <person name="Tsitrin T."/>
            <person name="Vuong H."/>
            <person name="Weaver B."/>
            <person name="Ciecko A."/>
            <person name="Tallon L."/>
            <person name="Jackson J."/>
            <person name="Pai G."/>
            <person name="Aken S.V."/>
            <person name="Utterback T."/>
            <person name="Reidmuller S."/>
            <person name="Feldblyum T."/>
            <person name="Hsiao J."/>
            <person name="Zismann V."/>
            <person name="Iobst S."/>
            <person name="de Vazeille A.R."/>
            <person name="Buell C.R."/>
            <person name="Ying K."/>
            <person name="Li Y."/>
            <person name="Lu T."/>
            <person name="Huang Y."/>
            <person name="Zhao Q."/>
            <person name="Feng Q."/>
            <person name="Zhang L."/>
            <person name="Zhu J."/>
            <person name="Weng Q."/>
            <person name="Mu J."/>
            <person name="Lu Y."/>
            <person name="Fan D."/>
            <person name="Liu Y."/>
            <person name="Guan J."/>
            <person name="Zhang Y."/>
            <person name="Yu S."/>
            <person name="Liu X."/>
            <person name="Zhang Y."/>
            <person name="Hong G."/>
            <person name="Han B."/>
            <person name="Choisne N."/>
            <person name="Demange N."/>
            <person name="Orjeda G."/>
            <person name="Samain S."/>
            <person name="Cattolico L."/>
            <person name="Pelletier E."/>
            <person name="Couloux A."/>
            <person name="Segurens B."/>
            <person name="Wincker P."/>
            <person name="D'Hont A."/>
            <person name="Scarpelli C."/>
            <person name="Weissenbach J."/>
            <person name="Salanoubat M."/>
            <person name="Quetier F."/>
            <person name="Yu Y."/>
            <person name="Kim H.R."/>
            <person name="Rambo T."/>
            <person name="Currie J."/>
            <person name="Collura K."/>
            <person name="Luo M."/>
            <person name="Yang T."/>
            <person name="Ammiraju J.S.S."/>
            <person name="Engler F."/>
            <person name="Soderlund C."/>
            <person name="Wing R.A."/>
            <person name="Palmer L.E."/>
            <person name="de la Bastide M."/>
            <person name="Spiegel L."/>
            <person name="Nascimento L."/>
            <person name="Zutavern T."/>
            <person name="O'Shaughnessy A."/>
            <person name="Dike S."/>
            <person name="Dedhia N."/>
            <person name="Preston R."/>
            <person name="Balija V."/>
            <person name="McCombie W.R."/>
            <person name="Chow T."/>
            <person name="Chen H."/>
            <person name="Chung M."/>
            <person name="Chen C."/>
            <person name="Shaw J."/>
            <person name="Wu H."/>
            <person name="Hsiao K."/>
            <person name="Chao Y."/>
            <person name="Chu M."/>
            <person name="Cheng C."/>
            <person name="Hour A."/>
            <person name="Lee P."/>
            <person name="Lin S."/>
            <person name="Lin Y."/>
            <person name="Liou J."/>
            <person name="Liu S."/>
            <person name="Hsing Y."/>
            <person name="Raghuvanshi S."/>
            <person name="Mohanty A."/>
            <person name="Bharti A.K."/>
            <person name="Gaur A."/>
            <person name="Gupta V."/>
            <person name="Kumar D."/>
            <person name="Ravi V."/>
            <person name="Vij S."/>
            <person name="Kapur A."/>
            <person name="Khurana P."/>
            <person name="Khurana P."/>
            <person name="Khurana J.P."/>
            <person name="Tyagi A.K."/>
            <person name="Gaikwad K."/>
            <person name="Singh A."/>
            <person name="Dalal V."/>
            <person name="Srivastava S."/>
            <person name="Dixit A."/>
            <person name="Pal A.K."/>
            <person name="Ghazi I.A."/>
            <person name="Yadav M."/>
            <person name="Pandit A."/>
            <person name="Bhargava A."/>
            <person name="Sureshbabu K."/>
            <person name="Batra K."/>
            <person name="Sharma T.R."/>
            <person name="Mohapatra T."/>
            <person name="Singh N.K."/>
            <person name="Messing J."/>
            <person name="Nelson A.B."/>
            <person name="Fuks G."/>
            <person name="Kavchok S."/>
            <person name="Keizer G."/>
            <person name="Linton E."/>
            <person name="Llaca V."/>
            <person name="Song R."/>
            <person name="Tanyolac B."/>
            <person name="Young S."/>
            <person name="Ho-Il K."/>
            <person name="Hahn J.H."/>
            <person name="Sangsakoo G."/>
            <person name="Vanavichit A."/>
            <person name="de Mattos Luiz.A.T."/>
            <person name="Zimmer P.D."/>
            <person name="Malone G."/>
            <person name="Dellagostin O."/>
            <person name="de Oliveira A.C."/>
            <person name="Bevan M."/>
            <person name="Bancroft I."/>
            <person name="Minx P."/>
            <person name="Cordum H."/>
            <person name="Wilson R."/>
            <person name="Cheng Z."/>
            <person name="Jin W."/>
            <person name="Jiang J."/>
            <person name="Leong S.A."/>
            <person name="Iwama H."/>
            <person name="Gojobori T."/>
            <person name="Itoh T."/>
            <person name="Niimura Y."/>
            <person name="Fujii Y."/>
            <person name="Habara T."/>
            <person name="Sakai H."/>
            <person name="Sato Y."/>
            <person name="Wilson G."/>
            <person name="Kumar K."/>
            <person name="McCouch S."/>
            <person name="Juretic N."/>
            <person name="Hoen D."/>
            <person name="Wright S."/>
            <person name="Bruskiewich R."/>
            <person name="Bureau T."/>
            <person name="Miyao A."/>
            <person name="Hirochika H."/>
            <person name="Nishikawa T."/>
            <person name="Kadowaki K."/>
            <person name="Sugiura M."/>
            <person name="Burr B."/>
            <person name="Sasaki T."/>
        </authorList>
    </citation>
    <scope>NUCLEOTIDE SEQUENCE [LARGE SCALE GENOMIC DNA]</scope>
    <source>
        <strain evidence="6">cv. Nipponbare</strain>
    </source>
</reference>
<name>A0A0P0VHM9_ORYSJ</name>
<dbReference type="EC" id="3.1.3.16" evidence="1"/>
<reference evidence="5 6" key="3">
    <citation type="journal article" date="2013" name="Rice">
        <title>Improvement of the Oryza sativa Nipponbare reference genome using next generation sequence and optical map data.</title>
        <authorList>
            <person name="Kawahara Y."/>
            <person name="de la Bastide M."/>
            <person name="Hamilton J.P."/>
            <person name="Kanamori H."/>
            <person name="McCombie W.R."/>
            <person name="Ouyang S."/>
            <person name="Schwartz D.C."/>
            <person name="Tanaka T."/>
            <person name="Wu J."/>
            <person name="Zhou S."/>
            <person name="Childs K.L."/>
            <person name="Davidson R.M."/>
            <person name="Lin H."/>
            <person name="Quesada-Ocampo L."/>
            <person name="Vaillancourt B."/>
            <person name="Sakai H."/>
            <person name="Lee S.S."/>
            <person name="Kim J."/>
            <person name="Numa H."/>
            <person name="Itoh T."/>
            <person name="Buell C.R."/>
            <person name="Matsumoto T."/>
        </authorList>
    </citation>
    <scope>NUCLEOTIDE SEQUENCE [LARGE SCALE GENOMIC DNA]</scope>
    <source>
        <strain evidence="6">cv. Nipponbare</strain>
    </source>
</reference>
<feature type="domain" description="PPM-type phosphatase" evidence="4">
    <location>
        <begin position="1"/>
        <end position="59"/>
    </location>
</feature>
<protein>
    <recommendedName>
        <fullName evidence="1">protein-serine/threonine phosphatase</fullName>
        <ecNumber evidence="1">3.1.3.16</ecNumber>
    </recommendedName>
</protein>
<comment type="catalytic activity">
    <reaction evidence="2">
        <text>O-phospho-L-seryl-[protein] + H2O = L-seryl-[protein] + phosphate</text>
        <dbReference type="Rhea" id="RHEA:20629"/>
        <dbReference type="Rhea" id="RHEA-COMP:9863"/>
        <dbReference type="Rhea" id="RHEA-COMP:11604"/>
        <dbReference type="ChEBI" id="CHEBI:15377"/>
        <dbReference type="ChEBI" id="CHEBI:29999"/>
        <dbReference type="ChEBI" id="CHEBI:43474"/>
        <dbReference type="ChEBI" id="CHEBI:83421"/>
        <dbReference type="EC" id="3.1.3.16"/>
    </reaction>
</comment>
<evidence type="ECO:0000313" key="5">
    <source>
        <dbReference type="EMBL" id="BAS78125.1"/>
    </source>
</evidence>
<evidence type="ECO:0000256" key="3">
    <source>
        <dbReference type="ARBA" id="ARBA00048336"/>
    </source>
</evidence>
<keyword evidence="6" id="KW-1185">Reference proteome</keyword>
<dbReference type="Gramene" id="Os02t0281000-02">
    <property type="protein sequence ID" value="Os02t0281000-02"/>
    <property type="gene ID" value="Os02g0281000"/>
</dbReference>
<evidence type="ECO:0000256" key="1">
    <source>
        <dbReference type="ARBA" id="ARBA00013081"/>
    </source>
</evidence>
<dbReference type="SUPFAM" id="SSF81606">
    <property type="entry name" value="PP2C-like"/>
    <property type="match status" value="1"/>
</dbReference>
<dbReference type="InterPro" id="IPR036457">
    <property type="entry name" value="PPM-type-like_dom_sf"/>
</dbReference>
<gene>
    <name evidence="5" type="ordered locus">Os02g0281000</name>
    <name evidence="5" type="ORF">OSNPB_020281000</name>
</gene>
<evidence type="ECO:0000259" key="4">
    <source>
        <dbReference type="PROSITE" id="PS51746"/>
    </source>
</evidence>
<dbReference type="EMBL" id="AP014958">
    <property type="protein sequence ID" value="BAS78125.1"/>
    <property type="molecule type" value="Genomic_DNA"/>
</dbReference>
<dbReference type="AlphaFoldDB" id="A0A0P0VHM9"/>
<dbReference type="Proteomes" id="UP000059680">
    <property type="component" value="Chromosome 2"/>
</dbReference>
<proteinExistence type="evidence at protein level"/>
<dbReference type="PROSITE" id="PS51746">
    <property type="entry name" value="PPM_2"/>
    <property type="match status" value="1"/>
</dbReference>
<feature type="non-terminal residue" evidence="5">
    <location>
        <position position="164"/>
    </location>
</feature>
<comment type="catalytic activity">
    <reaction evidence="3">
        <text>O-phospho-L-threonyl-[protein] + H2O = L-threonyl-[protein] + phosphate</text>
        <dbReference type="Rhea" id="RHEA:47004"/>
        <dbReference type="Rhea" id="RHEA-COMP:11060"/>
        <dbReference type="Rhea" id="RHEA-COMP:11605"/>
        <dbReference type="ChEBI" id="CHEBI:15377"/>
        <dbReference type="ChEBI" id="CHEBI:30013"/>
        <dbReference type="ChEBI" id="CHEBI:43474"/>
        <dbReference type="ChEBI" id="CHEBI:61977"/>
        <dbReference type="EC" id="3.1.3.16"/>
    </reaction>
</comment>
<organism evidence="5 6">
    <name type="scientific">Oryza sativa subsp. japonica</name>
    <name type="common">Rice</name>
    <dbReference type="NCBI Taxonomy" id="39947"/>
    <lineage>
        <taxon>Eukaryota</taxon>
        <taxon>Viridiplantae</taxon>
        <taxon>Streptophyta</taxon>
        <taxon>Embryophyta</taxon>
        <taxon>Tracheophyta</taxon>
        <taxon>Spermatophyta</taxon>
        <taxon>Magnoliopsida</taxon>
        <taxon>Liliopsida</taxon>
        <taxon>Poales</taxon>
        <taxon>Poaceae</taxon>
        <taxon>BOP clade</taxon>
        <taxon>Oryzoideae</taxon>
        <taxon>Oryzeae</taxon>
        <taxon>Oryzinae</taxon>
        <taxon>Oryza</taxon>
        <taxon>Oryza sativa</taxon>
    </lineage>
</organism>
<dbReference type="InterPro" id="IPR001932">
    <property type="entry name" value="PPM-type_phosphatase-like_dom"/>
</dbReference>
<feature type="non-terminal residue" evidence="5">
    <location>
        <position position="1"/>
    </location>
</feature>
<keyword evidence="7" id="KW-1267">Proteomics identification</keyword>